<proteinExistence type="predicted"/>
<name>A0A0C3GSG8_OIDMZ</name>
<dbReference type="InParanoid" id="A0A0C3GSG8"/>
<dbReference type="STRING" id="913774.A0A0C3GSG8"/>
<reference evidence="8" key="2">
    <citation type="submission" date="2015-01" db="EMBL/GenBank/DDBJ databases">
        <title>Evolutionary Origins and Diversification of the Mycorrhizal Mutualists.</title>
        <authorList>
            <consortium name="DOE Joint Genome Institute"/>
            <consortium name="Mycorrhizal Genomics Consortium"/>
            <person name="Kohler A."/>
            <person name="Kuo A."/>
            <person name="Nagy L.G."/>
            <person name="Floudas D."/>
            <person name="Copeland A."/>
            <person name="Barry K.W."/>
            <person name="Cichocki N."/>
            <person name="Veneault-Fourrey C."/>
            <person name="LaButti K."/>
            <person name="Lindquist E.A."/>
            <person name="Lipzen A."/>
            <person name="Lundell T."/>
            <person name="Morin E."/>
            <person name="Murat C."/>
            <person name="Riley R."/>
            <person name="Ohm R."/>
            <person name="Sun H."/>
            <person name="Tunlid A."/>
            <person name="Henrissat B."/>
            <person name="Grigoriev I.V."/>
            <person name="Hibbett D.S."/>
            <person name="Martin F."/>
        </authorList>
    </citation>
    <scope>NUCLEOTIDE SEQUENCE [LARGE SCALE GENOMIC DNA]</scope>
    <source>
        <strain evidence="8">Zn</strain>
    </source>
</reference>
<reference evidence="7 8" key="1">
    <citation type="submission" date="2014-04" db="EMBL/GenBank/DDBJ databases">
        <authorList>
            <consortium name="DOE Joint Genome Institute"/>
            <person name="Kuo A."/>
            <person name="Martino E."/>
            <person name="Perotto S."/>
            <person name="Kohler A."/>
            <person name="Nagy L.G."/>
            <person name="Floudas D."/>
            <person name="Copeland A."/>
            <person name="Barry K.W."/>
            <person name="Cichocki N."/>
            <person name="Veneault-Fourrey C."/>
            <person name="LaButti K."/>
            <person name="Lindquist E.A."/>
            <person name="Lipzen A."/>
            <person name="Lundell T."/>
            <person name="Morin E."/>
            <person name="Murat C."/>
            <person name="Sun H."/>
            <person name="Tunlid A."/>
            <person name="Henrissat B."/>
            <person name="Grigoriev I.V."/>
            <person name="Hibbett D.S."/>
            <person name="Martin F."/>
            <person name="Nordberg H.P."/>
            <person name="Cantor M.N."/>
            <person name="Hua S.X."/>
        </authorList>
    </citation>
    <scope>NUCLEOTIDE SEQUENCE [LARGE SCALE GENOMIC DNA]</scope>
    <source>
        <strain evidence="7 8">Zn</strain>
    </source>
</reference>
<accession>A0A0C3GSG8</accession>
<dbReference type="EMBL" id="KN832891">
    <property type="protein sequence ID" value="KIM94229.1"/>
    <property type="molecule type" value="Genomic_DNA"/>
</dbReference>
<dbReference type="HOGENOM" id="CLU_008455_13_6_1"/>
<evidence type="ECO:0000313" key="7">
    <source>
        <dbReference type="EMBL" id="KIM94229.1"/>
    </source>
</evidence>
<feature type="transmembrane region" description="Helical" evidence="5">
    <location>
        <begin position="61"/>
        <end position="82"/>
    </location>
</feature>
<dbReference type="GO" id="GO:0022857">
    <property type="term" value="F:transmembrane transporter activity"/>
    <property type="evidence" value="ECO:0007669"/>
    <property type="project" value="InterPro"/>
</dbReference>
<feature type="transmembrane region" description="Helical" evidence="5">
    <location>
        <begin position="291"/>
        <end position="313"/>
    </location>
</feature>
<gene>
    <name evidence="7" type="ORF">OIDMADRAFT_136472</name>
</gene>
<evidence type="ECO:0000256" key="1">
    <source>
        <dbReference type="ARBA" id="ARBA00004141"/>
    </source>
</evidence>
<keyword evidence="2 5" id="KW-0812">Transmembrane</keyword>
<dbReference type="InterPro" id="IPR020846">
    <property type="entry name" value="MFS_dom"/>
</dbReference>
<evidence type="ECO:0000256" key="3">
    <source>
        <dbReference type="ARBA" id="ARBA00022989"/>
    </source>
</evidence>
<evidence type="ECO:0000256" key="5">
    <source>
        <dbReference type="SAM" id="Phobius"/>
    </source>
</evidence>
<feature type="transmembrane region" description="Helical" evidence="5">
    <location>
        <begin position="334"/>
        <end position="353"/>
    </location>
</feature>
<evidence type="ECO:0000313" key="8">
    <source>
        <dbReference type="Proteomes" id="UP000054321"/>
    </source>
</evidence>
<organism evidence="7 8">
    <name type="scientific">Oidiodendron maius (strain Zn)</name>
    <dbReference type="NCBI Taxonomy" id="913774"/>
    <lineage>
        <taxon>Eukaryota</taxon>
        <taxon>Fungi</taxon>
        <taxon>Dikarya</taxon>
        <taxon>Ascomycota</taxon>
        <taxon>Pezizomycotina</taxon>
        <taxon>Leotiomycetes</taxon>
        <taxon>Leotiomycetes incertae sedis</taxon>
        <taxon>Myxotrichaceae</taxon>
        <taxon>Oidiodendron</taxon>
    </lineage>
</organism>
<feature type="domain" description="Major facilitator superfamily (MFS) profile" evidence="6">
    <location>
        <begin position="24"/>
        <end position="451"/>
    </location>
</feature>
<dbReference type="SUPFAM" id="SSF103473">
    <property type="entry name" value="MFS general substrate transporter"/>
    <property type="match status" value="1"/>
</dbReference>
<dbReference type="PANTHER" id="PTHR23502:SF160">
    <property type="entry name" value="MAJOR FACILITATOR SUPERFAMILY (MFS) PROFILE DOMAIN-CONTAINING PROTEIN-RELATED"/>
    <property type="match status" value="1"/>
</dbReference>
<evidence type="ECO:0000256" key="2">
    <source>
        <dbReference type="ARBA" id="ARBA00022692"/>
    </source>
</evidence>
<dbReference type="OrthoDB" id="5215911at2759"/>
<feature type="transmembrane region" description="Helical" evidence="5">
    <location>
        <begin position="22"/>
        <end position="49"/>
    </location>
</feature>
<keyword evidence="3 5" id="KW-1133">Transmembrane helix</keyword>
<protein>
    <recommendedName>
        <fullName evidence="6">Major facilitator superfamily (MFS) profile domain-containing protein</fullName>
    </recommendedName>
</protein>
<dbReference type="PANTHER" id="PTHR23502">
    <property type="entry name" value="MAJOR FACILITATOR SUPERFAMILY"/>
    <property type="match status" value="1"/>
</dbReference>
<dbReference type="Proteomes" id="UP000054321">
    <property type="component" value="Unassembled WGS sequence"/>
</dbReference>
<feature type="transmembrane region" description="Helical" evidence="5">
    <location>
        <begin position="242"/>
        <end position="271"/>
    </location>
</feature>
<feature type="transmembrane region" description="Helical" evidence="5">
    <location>
        <begin position="147"/>
        <end position="170"/>
    </location>
</feature>
<feature type="transmembrane region" description="Helical" evidence="5">
    <location>
        <begin position="398"/>
        <end position="417"/>
    </location>
</feature>
<dbReference type="PROSITE" id="PS50850">
    <property type="entry name" value="MFS"/>
    <property type="match status" value="1"/>
</dbReference>
<dbReference type="InterPro" id="IPR011701">
    <property type="entry name" value="MFS"/>
</dbReference>
<feature type="transmembrane region" description="Helical" evidence="5">
    <location>
        <begin position="365"/>
        <end position="386"/>
    </location>
</feature>
<dbReference type="GO" id="GO:0005886">
    <property type="term" value="C:plasma membrane"/>
    <property type="evidence" value="ECO:0007669"/>
    <property type="project" value="TreeGrafter"/>
</dbReference>
<sequence>MLRPQPSLDPNDPLNWPLWQKYLTYSTICFYTFLSTANASNFSVAIVPLGKYFNTSNARITYLLCFNTLLLGMGNLFWIPLIRVIGKRPVYLLCMILLMAMNVWSYKATSFNSLLAARILSGFAAGAGDAPTPAAAADLFFVHERGFVMMLFQIALGCGFFIGPLINAYATQYTDSWQWNCGWIAIASGANFLVAIFTLHETSFPSRDVHAPAEAFGPKTSFLSGMSLTRGYNKHSSFLKSFINIFSMAVYPPIVWGGITTGVFVSWNIVVQLESSVLFVTPPYLWKTSELGNLALAGLIGTFIAIFIGGKMIDIIANRMTKKEGGRREPEYRLPPLIIPAVIGPMGLLTFSLCAAHKTKWIGPAFGYGMQAFGLSVTSNILVTYAIDSYHSLAGEGIVFFFVVRAIIACMLSLFAFDWIQAAGVANAFGQMVAIEYFFIIFAFVFYFKGKQIRRWTASYGPLKWQNEAMFAARVEKVGV</sequence>
<evidence type="ECO:0000256" key="4">
    <source>
        <dbReference type="ARBA" id="ARBA00023136"/>
    </source>
</evidence>
<dbReference type="InterPro" id="IPR036259">
    <property type="entry name" value="MFS_trans_sf"/>
</dbReference>
<keyword evidence="4 5" id="KW-0472">Membrane</keyword>
<feature type="transmembrane region" description="Helical" evidence="5">
    <location>
        <begin position="88"/>
        <end position="106"/>
    </location>
</feature>
<dbReference type="Pfam" id="PF07690">
    <property type="entry name" value="MFS_1"/>
    <property type="match status" value="1"/>
</dbReference>
<keyword evidence="8" id="KW-1185">Reference proteome</keyword>
<dbReference type="Gene3D" id="1.20.1250.20">
    <property type="entry name" value="MFS general substrate transporter like domains"/>
    <property type="match status" value="1"/>
</dbReference>
<dbReference type="AlphaFoldDB" id="A0A0C3GSG8"/>
<comment type="subcellular location">
    <subcellularLocation>
        <location evidence="1">Membrane</location>
        <topology evidence="1">Multi-pass membrane protein</topology>
    </subcellularLocation>
</comment>
<feature type="transmembrane region" description="Helical" evidence="5">
    <location>
        <begin position="429"/>
        <end position="448"/>
    </location>
</feature>
<evidence type="ECO:0000259" key="6">
    <source>
        <dbReference type="PROSITE" id="PS50850"/>
    </source>
</evidence>